<evidence type="ECO:0000259" key="1">
    <source>
        <dbReference type="PROSITE" id="PS50146"/>
    </source>
</evidence>
<evidence type="ECO:0000313" key="4">
    <source>
        <dbReference type="WBParaSite" id="SSLN_0000635701-mRNA-1"/>
    </source>
</evidence>
<dbReference type="PANTHER" id="PTHR12358">
    <property type="entry name" value="SPHINGOSINE KINASE"/>
    <property type="match status" value="1"/>
</dbReference>
<evidence type="ECO:0000313" key="2">
    <source>
        <dbReference type="EMBL" id="VDL92545.1"/>
    </source>
</evidence>
<dbReference type="Gene3D" id="3.40.50.10330">
    <property type="entry name" value="Probable inorganic polyphosphate/atp-NAD kinase, domain 1"/>
    <property type="match status" value="1"/>
</dbReference>
<dbReference type="STRING" id="70667.A0A183SPL2"/>
<dbReference type="InterPro" id="IPR001206">
    <property type="entry name" value="Diacylglycerol_kinase_cat_dom"/>
</dbReference>
<dbReference type="GO" id="GO:0016020">
    <property type="term" value="C:membrane"/>
    <property type="evidence" value="ECO:0007669"/>
    <property type="project" value="TreeGrafter"/>
</dbReference>
<dbReference type="PANTHER" id="PTHR12358:SF112">
    <property type="entry name" value="LD11247P-RELATED"/>
    <property type="match status" value="1"/>
</dbReference>
<reference evidence="2 3" key="2">
    <citation type="submission" date="2018-11" db="EMBL/GenBank/DDBJ databases">
        <authorList>
            <consortium name="Pathogen Informatics"/>
        </authorList>
    </citation>
    <scope>NUCLEOTIDE SEQUENCE [LARGE SCALE GENOMIC DNA]</scope>
    <source>
        <strain evidence="2 3">NST_G2</strain>
    </source>
</reference>
<dbReference type="InterPro" id="IPR050187">
    <property type="entry name" value="Lipid_Phosphate_FormReg"/>
</dbReference>
<dbReference type="Pfam" id="PF00781">
    <property type="entry name" value="DAGK_cat"/>
    <property type="match status" value="1"/>
</dbReference>
<accession>A0A183SPL2</accession>
<proteinExistence type="predicted"/>
<dbReference type="GO" id="GO:0046512">
    <property type="term" value="P:sphingosine biosynthetic process"/>
    <property type="evidence" value="ECO:0007669"/>
    <property type="project" value="TreeGrafter"/>
</dbReference>
<dbReference type="Proteomes" id="UP000275846">
    <property type="component" value="Unassembled WGS sequence"/>
</dbReference>
<dbReference type="OrthoDB" id="3853857at2759"/>
<reference evidence="4" key="1">
    <citation type="submission" date="2016-06" db="UniProtKB">
        <authorList>
            <consortium name="WormBaseParasite"/>
        </authorList>
    </citation>
    <scope>IDENTIFICATION</scope>
</reference>
<dbReference type="PROSITE" id="PS50146">
    <property type="entry name" value="DAGK"/>
    <property type="match status" value="1"/>
</dbReference>
<dbReference type="InterPro" id="IPR016064">
    <property type="entry name" value="NAD/diacylglycerol_kinase_sf"/>
</dbReference>
<sequence length="155" mass="17349">MKRGDFLLFSDYPNLLALDLYLFPEYAGHAVELVSQSPKEELLKYRALVAVSGDGLLQEIVNGLFARTDLPSLPNIGVLPAGSGNAVSFSVQYLGFSRDCVYVTLQTPFYSFKSLSKAPLRASMKEPGSVHRQTTRLRTLPRITSHKYWNVEHLK</sequence>
<protein>
    <submittedName>
        <fullName evidence="4">DAGKc domain-containing protein</fullName>
    </submittedName>
</protein>
<dbReference type="AlphaFoldDB" id="A0A183SPL2"/>
<gene>
    <name evidence="2" type="ORF">SSLN_LOCUS6160</name>
</gene>
<evidence type="ECO:0000313" key="3">
    <source>
        <dbReference type="Proteomes" id="UP000275846"/>
    </source>
</evidence>
<dbReference type="SUPFAM" id="SSF111331">
    <property type="entry name" value="NAD kinase/diacylglycerol kinase-like"/>
    <property type="match status" value="1"/>
</dbReference>
<keyword evidence="3" id="KW-1185">Reference proteome</keyword>
<dbReference type="GO" id="GO:0005737">
    <property type="term" value="C:cytoplasm"/>
    <property type="evidence" value="ECO:0007669"/>
    <property type="project" value="TreeGrafter"/>
</dbReference>
<organism evidence="4">
    <name type="scientific">Schistocephalus solidus</name>
    <name type="common">Tapeworm</name>
    <dbReference type="NCBI Taxonomy" id="70667"/>
    <lineage>
        <taxon>Eukaryota</taxon>
        <taxon>Metazoa</taxon>
        <taxon>Spiralia</taxon>
        <taxon>Lophotrochozoa</taxon>
        <taxon>Platyhelminthes</taxon>
        <taxon>Cestoda</taxon>
        <taxon>Eucestoda</taxon>
        <taxon>Diphyllobothriidea</taxon>
        <taxon>Diphyllobothriidae</taxon>
        <taxon>Schistocephalus</taxon>
    </lineage>
</organism>
<dbReference type="WBParaSite" id="SSLN_0000635701-mRNA-1">
    <property type="protein sequence ID" value="SSLN_0000635701-mRNA-1"/>
    <property type="gene ID" value="SSLN_0000635701"/>
</dbReference>
<dbReference type="EMBL" id="UYSU01033567">
    <property type="protein sequence ID" value="VDL92545.1"/>
    <property type="molecule type" value="Genomic_DNA"/>
</dbReference>
<dbReference type="GO" id="GO:0001727">
    <property type="term" value="F:lipid kinase activity"/>
    <property type="evidence" value="ECO:0007669"/>
    <property type="project" value="TreeGrafter"/>
</dbReference>
<name>A0A183SPL2_SCHSO</name>
<feature type="domain" description="DAGKc" evidence="1">
    <location>
        <begin position="1"/>
        <end position="134"/>
    </location>
</feature>
<dbReference type="InterPro" id="IPR017438">
    <property type="entry name" value="ATP-NAD_kinase_N"/>
</dbReference>